<reference evidence="1" key="1">
    <citation type="submission" date="2020-05" db="EMBL/GenBank/DDBJ databases">
        <authorList>
            <person name="Chiriac C."/>
            <person name="Salcher M."/>
            <person name="Ghai R."/>
            <person name="Kavagutti S V."/>
        </authorList>
    </citation>
    <scope>NUCLEOTIDE SEQUENCE</scope>
</reference>
<gene>
    <name evidence="1" type="ORF">UFOPK1591_00472</name>
</gene>
<name>A0A6J6D0P5_9ZZZZ</name>
<proteinExistence type="predicted"/>
<dbReference type="AlphaFoldDB" id="A0A6J6D0P5"/>
<sequence length="290" mass="32443">MNSKPAPRRRDEASRITPPCIVGDTLRRFSALGQFAYGAVSHGAHQTATDEQLIAWLFGYQLRALNLQFEGLLGDVREEIGRRSALAKAIMQKGDASGRLHRLQRMAYGHVLTCRGVEVGIIDRMARRASAVGFFLMKLSVANDEQRAQIVATATDQTLIDVKFWNDFIVDNAGESSRAAKGIVLGDDTAVIRQEIRDRIDELHDPELNPELNPGFNEDLDPYVQAEFDLGLPPAPSPARVKRPRGPHTPVPKYKDEFAIFDYRVDHNLPDNDPFWTDERILAALQLGME</sequence>
<dbReference type="EMBL" id="CAEZTD010000024">
    <property type="protein sequence ID" value="CAB4557317.1"/>
    <property type="molecule type" value="Genomic_DNA"/>
</dbReference>
<organism evidence="1">
    <name type="scientific">freshwater metagenome</name>
    <dbReference type="NCBI Taxonomy" id="449393"/>
    <lineage>
        <taxon>unclassified sequences</taxon>
        <taxon>metagenomes</taxon>
        <taxon>ecological metagenomes</taxon>
    </lineage>
</organism>
<accession>A0A6J6D0P5</accession>
<evidence type="ECO:0000313" key="1">
    <source>
        <dbReference type="EMBL" id="CAB4557317.1"/>
    </source>
</evidence>
<protein>
    <submittedName>
        <fullName evidence="1">Unannotated protein</fullName>
    </submittedName>
</protein>